<dbReference type="Pfam" id="PF12680">
    <property type="entry name" value="SnoaL_2"/>
    <property type="match status" value="1"/>
</dbReference>
<comment type="caution">
    <text evidence="9">The sequence shown here is derived from an EMBL/GenBank/DDBJ whole genome shotgun (WGS) entry which is preliminary data.</text>
</comment>
<dbReference type="InterPro" id="IPR036388">
    <property type="entry name" value="WH-like_DNA-bd_sf"/>
</dbReference>
<sequence>MEPDRTPGQRPRRAEGSEAELLSAARAGDGAAFGLLVGSLRDDLRAHCYRMLGSLHDAEDAVQDTLDRAWHGLDRLDDHAGIRPWLYRIATNRALTLIGRRHRRELPTDLRADTRPTSEVAWLEPYPDRLMAWADHLGPAARVIARESVELAFVTALQHLSARQRAVLLLRDVLGYPAREVADLLDTTVVAVNSALRRARAVLAGLLPDRTQQRALGALGDPARRDLARRYAAAWETGDVETLVAMLTEDARYSMPPQRVWYQGRTAIRGFLAEAVLSHRWRFLPASANGQLAFGTYLWDDAQGGYRPAGLDLLTLDGSRVSEVVSFLDAPFPEFGLPARLSEDDLATSR</sequence>
<protein>
    <submittedName>
        <fullName evidence="9">RNA polymerase sigma factor</fullName>
    </submittedName>
</protein>
<dbReference type="InterPro" id="IPR007627">
    <property type="entry name" value="RNA_pol_sigma70_r2"/>
</dbReference>
<dbReference type="InterPro" id="IPR014305">
    <property type="entry name" value="RNA_pol_sigma-G_actinobac"/>
</dbReference>
<dbReference type="Proteomes" id="UP000607311">
    <property type="component" value="Unassembled WGS sequence"/>
</dbReference>
<name>A0A9W5UL58_9ACTN</name>
<comment type="similarity">
    <text evidence="1">Belongs to the sigma-70 factor family. ECF subfamily.</text>
</comment>
<dbReference type="Pfam" id="PF04542">
    <property type="entry name" value="Sigma70_r2"/>
    <property type="match status" value="1"/>
</dbReference>
<evidence type="ECO:0000256" key="2">
    <source>
        <dbReference type="ARBA" id="ARBA00011344"/>
    </source>
</evidence>
<gene>
    <name evidence="9" type="primary">rpoE_1</name>
    <name evidence="9" type="ORF">Vse01_01000</name>
</gene>
<keyword evidence="5" id="KW-0804">Transcription</keyword>
<comment type="subunit">
    <text evidence="2">Interacts transiently with the RNA polymerase catalytic core formed by RpoA, RpoB, RpoC and RpoZ (2 alpha, 1 beta, 1 beta' and 1 omega subunit) to form the RNA polymerase holoenzyme that can initiate transcription.</text>
</comment>
<organism evidence="9 10">
    <name type="scientific">Micromonospora sediminimaris</name>
    <dbReference type="NCBI Taxonomy" id="547162"/>
    <lineage>
        <taxon>Bacteria</taxon>
        <taxon>Bacillati</taxon>
        <taxon>Actinomycetota</taxon>
        <taxon>Actinomycetes</taxon>
        <taxon>Micromonosporales</taxon>
        <taxon>Micromonosporaceae</taxon>
        <taxon>Micromonospora</taxon>
    </lineage>
</organism>
<dbReference type="InterPro" id="IPR013249">
    <property type="entry name" value="RNA_pol_sigma70_r4_t2"/>
</dbReference>
<dbReference type="SUPFAM" id="SSF88946">
    <property type="entry name" value="Sigma2 domain of RNA polymerase sigma factors"/>
    <property type="match status" value="1"/>
</dbReference>
<dbReference type="NCBIfam" id="TIGR02960">
    <property type="entry name" value="SigX5"/>
    <property type="match status" value="1"/>
</dbReference>
<dbReference type="Gene3D" id="1.10.10.10">
    <property type="entry name" value="Winged helix-like DNA-binding domain superfamily/Winged helix DNA-binding domain"/>
    <property type="match status" value="1"/>
</dbReference>
<dbReference type="NCBIfam" id="TIGR02937">
    <property type="entry name" value="sigma70-ECF"/>
    <property type="match status" value="1"/>
</dbReference>
<dbReference type="GO" id="GO:0016987">
    <property type="term" value="F:sigma factor activity"/>
    <property type="evidence" value="ECO:0007669"/>
    <property type="project" value="UniProtKB-KW"/>
</dbReference>
<dbReference type="InterPro" id="IPR013325">
    <property type="entry name" value="RNA_pol_sigma_r2"/>
</dbReference>
<evidence type="ECO:0000313" key="9">
    <source>
        <dbReference type="EMBL" id="GIJ30952.1"/>
    </source>
</evidence>
<evidence type="ECO:0000259" key="8">
    <source>
        <dbReference type="Pfam" id="PF12680"/>
    </source>
</evidence>
<evidence type="ECO:0000259" key="6">
    <source>
        <dbReference type="Pfam" id="PF04542"/>
    </source>
</evidence>
<feature type="domain" description="RNA polymerase sigma factor 70 region 4 type 2" evidence="7">
    <location>
        <begin position="152"/>
        <end position="201"/>
    </location>
</feature>
<dbReference type="Pfam" id="PF08281">
    <property type="entry name" value="Sigma70_r4_2"/>
    <property type="match status" value="1"/>
</dbReference>
<keyword evidence="4" id="KW-0731">Sigma factor</keyword>
<feature type="domain" description="RNA polymerase sigma-70 region 2" evidence="6">
    <location>
        <begin position="36"/>
        <end position="103"/>
    </location>
</feature>
<dbReference type="InterPro" id="IPR032710">
    <property type="entry name" value="NTF2-like_dom_sf"/>
</dbReference>
<evidence type="ECO:0000256" key="1">
    <source>
        <dbReference type="ARBA" id="ARBA00010641"/>
    </source>
</evidence>
<keyword evidence="3" id="KW-0805">Transcription regulation</keyword>
<proteinExistence type="inferred from homology"/>
<feature type="domain" description="SnoaL-like" evidence="8">
    <location>
        <begin position="228"/>
        <end position="323"/>
    </location>
</feature>
<dbReference type="GO" id="GO:0006352">
    <property type="term" value="P:DNA-templated transcription initiation"/>
    <property type="evidence" value="ECO:0007669"/>
    <property type="project" value="InterPro"/>
</dbReference>
<evidence type="ECO:0000256" key="4">
    <source>
        <dbReference type="ARBA" id="ARBA00023082"/>
    </source>
</evidence>
<dbReference type="InterPro" id="IPR014284">
    <property type="entry name" value="RNA_pol_sigma-70_dom"/>
</dbReference>
<dbReference type="InterPro" id="IPR039425">
    <property type="entry name" value="RNA_pol_sigma-70-like"/>
</dbReference>
<dbReference type="Gene3D" id="1.10.1740.10">
    <property type="match status" value="1"/>
</dbReference>
<evidence type="ECO:0000256" key="3">
    <source>
        <dbReference type="ARBA" id="ARBA00023015"/>
    </source>
</evidence>
<evidence type="ECO:0000256" key="5">
    <source>
        <dbReference type="ARBA" id="ARBA00023163"/>
    </source>
</evidence>
<dbReference type="InterPro" id="IPR037401">
    <property type="entry name" value="SnoaL-like"/>
</dbReference>
<dbReference type="NCBIfam" id="NF006089">
    <property type="entry name" value="PRK08241.1"/>
    <property type="match status" value="1"/>
</dbReference>
<dbReference type="SUPFAM" id="SSF54427">
    <property type="entry name" value="NTF2-like"/>
    <property type="match status" value="1"/>
</dbReference>
<dbReference type="GO" id="GO:0003677">
    <property type="term" value="F:DNA binding"/>
    <property type="evidence" value="ECO:0007669"/>
    <property type="project" value="InterPro"/>
</dbReference>
<dbReference type="PANTHER" id="PTHR43133:SF65">
    <property type="entry name" value="ECF RNA POLYMERASE SIGMA FACTOR SIGG"/>
    <property type="match status" value="1"/>
</dbReference>
<reference evidence="9" key="1">
    <citation type="submission" date="2021-01" db="EMBL/GenBank/DDBJ databases">
        <title>Whole genome shotgun sequence of Verrucosispora sediminis NBRC 107745.</title>
        <authorList>
            <person name="Komaki H."/>
            <person name="Tamura T."/>
        </authorList>
    </citation>
    <scope>NUCLEOTIDE SEQUENCE</scope>
    <source>
        <strain evidence="9">NBRC 107745</strain>
    </source>
</reference>
<evidence type="ECO:0000313" key="10">
    <source>
        <dbReference type="Proteomes" id="UP000607311"/>
    </source>
</evidence>
<accession>A0A9W5UL58</accession>
<dbReference type="AlphaFoldDB" id="A0A9W5UL58"/>
<dbReference type="PANTHER" id="PTHR43133">
    <property type="entry name" value="RNA POLYMERASE ECF-TYPE SIGMA FACTO"/>
    <property type="match status" value="1"/>
</dbReference>
<keyword evidence="10" id="KW-1185">Reference proteome</keyword>
<dbReference type="EMBL" id="BOPD01000002">
    <property type="protein sequence ID" value="GIJ30952.1"/>
    <property type="molecule type" value="Genomic_DNA"/>
</dbReference>
<dbReference type="SUPFAM" id="SSF88659">
    <property type="entry name" value="Sigma3 and sigma4 domains of RNA polymerase sigma factors"/>
    <property type="match status" value="1"/>
</dbReference>
<evidence type="ECO:0000259" key="7">
    <source>
        <dbReference type="Pfam" id="PF08281"/>
    </source>
</evidence>
<dbReference type="CDD" id="cd06171">
    <property type="entry name" value="Sigma70_r4"/>
    <property type="match status" value="1"/>
</dbReference>
<dbReference type="InterPro" id="IPR013324">
    <property type="entry name" value="RNA_pol_sigma_r3/r4-like"/>
</dbReference>
<dbReference type="Gene3D" id="3.10.450.50">
    <property type="match status" value="1"/>
</dbReference>